<name>A0AAP0JTI7_9MAGN</name>
<dbReference type="Proteomes" id="UP001419268">
    <property type="component" value="Unassembled WGS sequence"/>
</dbReference>
<keyword evidence="3" id="KW-1185">Reference proteome</keyword>
<dbReference type="EMBL" id="JBBNAG010000004">
    <property type="protein sequence ID" value="KAK9139956.1"/>
    <property type="molecule type" value="Genomic_DNA"/>
</dbReference>
<dbReference type="AlphaFoldDB" id="A0AAP0JTI7"/>
<gene>
    <name evidence="2" type="ORF">Scep_009637</name>
</gene>
<sequence>MFYKHTAPVPVLVCGQSCGGLARGDGKRRRVSPTPDWPCARQRELDCWRERPHRRCRGGDWRARDGEREAERQRGGVEGGREAVCREAAVLRRRC</sequence>
<accession>A0AAP0JTI7</accession>
<protein>
    <submittedName>
        <fullName evidence="2">Uncharacterized protein</fullName>
    </submittedName>
</protein>
<reference evidence="2 3" key="1">
    <citation type="submission" date="2024-01" db="EMBL/GenBank/DDBJ databases">
        <title>Genome assemblies of Stephania.</title>
        <authorList>
            <person name="Yang L."/>
        </authorList>
    </citation>
    <scope>NUCLEOTIDE SEQUENCE [LARGE SCALE GENOMIC DNA]</scope>
    <source>
        <strain evidence="2">JXDWG</strain>
        <tissue evidence="2">Leaf</tissue>
    </source>
</reference>
<evidence type="ECO:0000313" key="2">
    <source>
        <dbReference type="EMBL" id="KAK9139956.1"/>
    </source>
</evidence>
<proteinExistence type="predicted"/>
<feature type="region of interest" description="Disordered" evidence="1">
    <location>
        <begin position="60"/>
        <end position="81"/>
    </location>
</feature>
<evidence type="ECO:0000256" key="1">
    <source>
        <dbReference type="SAM" id="MobiDB-lite"/>
    </source>
</evidence>
<organism evidence="2 3">
    <name type="scientific">Stephania cephalantha</name>
    <dbReference type="NCBI Taxonomy" id="152367"/>
    <lineage>
        <taxon>Eukaryota</taxon>
        <taxon>Viridiplantae</taxon>
        <taxon>Streptophyta</taxon>
        <taxon>Embryophyta</taxon>
        <taxon>Tracheophyta</taxon>
        <taxon>Spermatophyta</taxon>
        <taxon>Magnoliopsida</taxon>
        <taxon>Ranunculales</taxon>
        <taxon>Menispermaceae</taxon>
        <taxon>Menispermoideae</taxon>
        <taxon>Cissampelideae</taxon>
        <taxon>Stephania</taxon>
    </lineage>
</organism>
<comment type="caution">
    <text evidence="2">The sequence shown here is derived from an EMBL/GenBank/DDBJ whole genome shotgun (WGS) entry which is preliminary data.</text>
</comment>
<evidence type="ECO:0000313" key="3">
    <source>
        <dbReference type="Proteomes" id="UP001419268"/>
    </source>
</evidence>